<protein>
    <submittedName>
        <fullName evidence="2">Uncharacterized protein</fullName>
    </submittedName>
</protein>
<dbReference type="Proteomes" id="UP001303001">
    <property type="component" value="Chromosome"/>
</dbReference>
<evidence type="ECO:0000313" key="3">
    <source>
        <dbReference type="Proteomes" id="UP001303001"/>
    </source>
</evidence>
<proteinExistence type="predicted"/>
<gene>
    <name evidence="2" type="ORF">RMN56_21935</name>
</gene>
<keyword evidence="1" id="KW-1133">Transmembrane helix</keyword>
<feature type="transmembrane region" description="Helical" evidence="1">
    <location>
        <begin position="91"/>
        <end position="115"/>
    </location>
</feature>
<feature type="transmembrane region" description="Helical" evidence="1">
    <location>
        <begin position="12"/>
        <end position="33"/>
    </location>
</feature>
<reference evidence="2 3" key="1">
    <citation type="submission" date="2023-09" db="EMBL/GenBank/DDBJ databases">
        <title>Micromonospora halotolerans DSM 45598 genome sequence.</title>
        <authorList>
            <person name="Mo P."/>
        </authorList>
    </citation>
    <scope>NUCLEOTIDE SEQUENCE [LARGE SCALE GENOMIC DNA]</scope>
    <source>
        <strain evidence="2 3">DSM 45598</strain>
    </source>
</reference>
<organism evidence="2 3">
    <name type="scientific">Micromonospora halotolerans</name>
    <dbReference type="NCBI Taxonomy" id="709879"/>
    <lineage>
        <taxon>Bacteria</taxon>
        <taxon>Bacillati</taxon>
        <taxon>Actinomycetota</taxon>
        <taxon>Actinomycetes</taxon>
        <taxon>Micromonosporales</taxon>
        <taxon>Micromonosporaceae</taxon>
        <taxon>Micromonospora</taxon>
    </lineage>
</organism>
<keyword evidence="3" id="KW-1185">Reference proteome</keyword>
<accession>A0ABY9ZRD5</accession>
<evidence type="ECO:0000256" key="1">
    <source>
        <dbReference type="SAM" id="Phobius"/>
    </source>
</evidence>
<evidence type="ECO:0000313" key="2">
    <source>
        <dbReference type="EMBL" id="WNM37799.1"/>
    </source>
</evidence>
<dbReference type="RefSeq" id="WP_313719400.1">
    <property type="nucleotide sequence ID" value="NZ_CP134876.1"/>
</dbReference>
<sequence>MFKNAWAGTWLLIGLVGSVLLRGILWLLTLFSLGPLLGPVDLLLFDAAGHTVATAISVGDAVASFLCAIATGVACVGLRGDRAWAYRLGRWLARFYVAVNTATATACGVLVAMWGRSAGGLVTFLFVLYVVSLGVAVMAVRQLAAPRSTPDEAGTPESSDPV</sequence>
<dbReference type="EMBL" id="CP134876">
    <property type="protein sequence ID" value="WNM37799.1"/>
    <property type="molecule type" value="Genomic_DNA"/>
</dbReference>
<keyword evidence="1" id="KW-0812">Transmembrane</keyword>
<keyword evidence="1" id="KW-0472">Membrane</keyword>
<name>A0ABY9ZRD5_9ACTN</name>
<feature type="transmembrane region" description="Helical" evidence="1">
    <location>
        <begin position="53"/>
        <end position="79"/>
    </location>
</feature>
<feature type="transmembrane region" description="Helical" evidence="1">
    <location>
        <begin position="121"/>
        <end position="140"/>
    </location>
</feature>